<accession>Q89774</accession>
<keyword evidence="5" id="KW-0804">Transcription</keyword>
<organism evidence="9">
    <name type="scientific">Alcelaphine gammaherpesvirus 1</name>
    <name type="common">wildebeest herpesvirus</name>
    <dbReference type="NCBI Taxonomy" id="35252"/>
    <lineage>
        <taxon>Viruses</taxon>
        <taxon>Duplodnaviria</taxon>
        <taxon>Heunggongvirae</taxon>
        <taxon>Peploviricota</taxon>
        <taxon>Herviviricetes</taxon>
        <taxon>Herpesvirales</taxon>
        <taxon>Orthoherpesviridae</taxon>
        <taxon>Gammaherpesvirinae</taxon>
        <taxon>Macavirus</taxon>
        <taxon>Macavirus alcelaphinegamma1</taxon>
    </lineage>
</organism>
<evidence type="ECO:0000256" key="4">
    <source>
        <dbReference type="ARBA" id="ARBA00023159"/>
    </source>
</evidence>
<feature type="region of interest" description="Disordered" evidence="6">
    <location>
        <begin position="79"/>
        <end position="148"/>
    </location>
</feature>
<proteinExistence type="predicted"/>
<protein>
    <submittedName>
        <fullName evidence="9">Orf1 protein</fullName>
    </submittedName>
    <submittedName>
        <fullName evidence="7">Orf2 protein</fullName>
    </submittedName>
    <submittedName>
        <fullName evidence="8">Unnamed protein</fullName>
    </submittedName>
</protein>
<evidence type="ECO:0000313" key="9">
    <source>
        <dbReference type="EMBL" id="CAA56706.1"/>
    </source>
</evidence>
<dbReference type="Pfam" id="PF03326">
    <property type="entry name" value="Herpes_TAF50"/>
    <property type="match status" value="1"/>
</dbReference>
<feature type="compositionally biased region" description="Polar residues" evidence="6">
    <location>
        <begin position="130"/>
        <end position="139"/>
    </location>
</feature>
<dbReference type="EMBL" id="X80112">
    <property type="protein sequence ID" value="CAA56417.1"/>
    <property type="molecule type" value="Genomic_DNA"/>
</dbReference>
<evidence type="ECO:0000313" key="7">
    <source>
        <dbReference type="EMBL" id="CAA56267.1"/>
    </source>
</evidence>
<dbReference type="EMBL" id="X79895">
    <property type="protein sequence ID" value="CAA56267.1"/>
    <property type="molecule type" value="Genomic_DNA"/>
</dbReference>
<evidence type="ECO:0000256" key="2">
    <source>
        <dbReference type="ARBA" id="ARBA00023015"/>
    </source>
</evidence>
<keyword evidence="2" id="KW-0805">Transcription regulation</keyword>
<reference evidence="9" key="1">
    <citation type="submission" date="1994-07" db="EMBL/GenBank/DDBJ databases">
        <authorList>
            <person name="Handley J."/>
        </authorList>
    </citation>
    <scope>NUCLEOTIDE SEQUENCE</scope>
    <source>
        <strain evidence="7">C500</strain>
        <strain evidence="9">Cell-free virulent virus</strain>
    </source>
</reference>
<evidence type="ECO:0000256" key="1">
    <source>
        <dbReference type="ARBA" id="ARBA00022518"/>
    </source>
</evidence>
<evidence type="ECO:0000256" key="3">
    <source>
        <dbReference type="ARBA" id="ARBA00023125"/>
    </source>
</evidence>
<dbReference type="InterPro" id="IPR004998">
    <property type="entry name" value="Herpes_TAF50"/>
</dbReference>
<keyword evidence="1" id="KW-0244">Early protein</keyword>
<evidence type="ECO:0000313" key="8">
    <source>
        <dbReference type="EMBL" id="CAA56417.1"/>
    </source>
</evidence>
<keyword evidence="3" id="KW-0238">DNA-binding</keyword>
<feature type="compositionally biased region" description="Low complexity" evidence="6">
    <location>
        <begin position="108"/>
        <end position="123"/>
    </location>
</feature>
<keyword evidence="4" id="KW-0010">Activator</keyword>
<sequence length="148" mass="15707">MYGGGQQTTTYGSYVGGYSDANGQSVGASTSYYTSKPATSRSSTALQWTTLFPPASSSASSSQVSDYFSPFPYFPGSSTVPQAFEPLAPSTPSLLDELLDRDSGLVSQQQAPAPPQNDQGGPPQYVPVAQEQQQSSTDPLSDEMRRIF</sequence>
<name>Q89774_9GAMA</name>
<gene>
    <name evidence="9" type="primary">orf1</name>
    <name evidence="7" type="synonym">orf2</name>
    <name evidence="8" type="synonym">unnamed</name>
</gene>
<evidence type="ECO:0000256" key="5">
    <source>
        <dbReference type="ARBA" id="ARBA00023163"/>
    </source>
</evidence>
<dbReference type="GO" id="GO:0003677">
    <property type="term" value="F:DNA binding"/>
    <property type="evidence" value="ECO:0007669"/>
    <property type="project" value="UniProtKB-KW"/>
</dbReference>
<reference evidence="9" key="2">
    <citation type="journal article" date="1995" name="Vet. Microbiol.">
        <title>Identification of a region of the alcelaphine herpesvirus-1 genome associated with virulence for rabbits.</title>
        <authorList>
            <person name="Handley J.A."/>
            <person name="Sargan D.R."/>
            <person name="Herring A.J."/>
            <person name="Reid H.W."/>
        </authorList>
    </citation>
    <scope>NUCLEOTIDE SEQUENCE</scope>
    <source>
        <strain evidence="7">C500</strain>
        <strain evidence="9">Cell-free virulent virus</strain>
    </source>
</reference>
<evidence type="ECO:0000256" key="6">
    <source>
        <dbReference type="SAM" id="MobiDB-lite"/>
    </source>
</evidence>
<dbReference type="EMBL" id="X80691">
    <property type="protein sequence ID" value="CAA56706.1"/>
    <property type="molecule type" value="Genomic_DNA"/>
</dbReference>
<dbReference type="GO" id="GO:0006355">
    <property type="term" value="P:regulation of DNA-templated transcription"/>
    <property type="evidence" value="ECO:0007669"/>
    <property type="project" value="InterPro"/>
</dbReference>